<evidence type="ECO:0000256" key="2">
    <source>
        <dbReference type="ARBA" id="ARBA00022723"/>
    </source>
</evidence>
<dbReference type="Ensembl" id="ENSMMOT00000021969.1">
    <property type="protein sequence ID" value="ENSMMOP00000021611.1"/>
    <property type="gene ID" value="ENSMMOG00000016426.1"/>
</dbReference>
<dbReference type="GO" id="GO:0046914">
    <property type="term" value="F:transition metal ion binding"/>
    <property type="evidence" value="ECO:0007669"/>
    <property type="project" value="InterPro"/>
</dbReference>
<evidence type="ECO:0000256" key="1">
    <source>
        <dbReference type="ARBA" id="ARBA00007323"/>
    </source>
</evidence>
<dbReference type="PANTHER" id="PTHR11639:SF118">
    <property type="entry name" value="PROTEIN S100"/>
    <property type="match status" value="1"/>
</dbReference>
<dbReference type="InterPro" id="IPR011992">
    <property type="entry name" value="EF-hand-dom_pair"/>
</dbReference>
<accession>A0A3Q3XFH6</accession>
<dbReference type="InterPro" id="IPR034325">
    <property type="entry name" value="S-100_dom"/>
</dbReference>
<organism evidence="7 8">
    <name type="scientific">Mola mola</name>
    <name type="common">Ocean sunfish</name>
    <name type="synonym">Tetraodon mola</name>
    <dbReference type="NCBI Taxonomy" id="94237"/>
    <lineage>
        <taxon>Eukaryota</taxon>
        <taxon>Metazoa</taxon>
        <taxon>Chordata</taxon>
        <taxon>Craniata</taxon>
        <taxon>Vertebrata</taxon>
        <taxon>Euteleostomi</taxon>
        <taxon>Actinopterygii</taxon>
        <taxon>Neopterygii</taxon>
        <taxon>Teleostei</taxon>
        <taxon>Neoteleostei</taxon>
        <taxon>Acanthomorphata</taxon>
        <taxon>Eupercaria</taxon>
        <taxon>Tetraodontiformes</taxon>
        <taxon>Molidae</taxon>
        <taxon>Mola</taxon>
    </lineage>
</organism>
<dbReference type="PANTHER" id="PTHR11639">
    <property type="entry name" value="S100 CALCIUM-BINDING PROTEIN"/>
    <property type="match status" value="1"/>
</dbReference>
<keyword evidence="8" id="KW-1185">Reference proteome</keyword>
<evidence type="ECO:0000313" key="7">
    <source>
        <dbReference type="Ensembl" id="ENSMMOP00000021611.1"/>
    </source>
</evidence>
<keyword evidence="2 5" id="KW-0479">Metal-binding</keyword>
<keyword evidence="3" id="KW-0677">Repeat</keyword>
<dbReference type="PROSITE" id="PS50222">
    <property type="entry name" value="EF_HAND_2"/>
    <property type="match status" value="1"/>
</dbReference>
<reference evidence="7" key="2">
    <citation type="submission" date="2025-09" db="UniProtKB">
        <authorList>
            <consortium name="Ensembl"/>
        </authorList>
    </citation>
    <scope>IDENTIFICATION</scope>
</reference>
<name>A0A3Q3XFH6_MOLML</name>
<keyword evidence="4 5" id="KW-0106">Calcium</keyword>
<evidence type="ECO:0000256" key="3">
    <source>
        <dbReference type="ARBA" id="ARBA00022737"/>
    </source>
</evidence>
<dbReference type="SMART" id="SM00054">
    <property type="entry name" value="EFh"/>
    <property type="match status" value="1"/>
</dbReference>
<feature type="domain" description="EF-hand" evidence="6">
    <location>
        <begin position="49"/>
        <end position="84"/>
    </location>
</feature>
<dbReference type="Pfam" id="PF01023">
    <property type="entry name" value="S_100"/>
    <property type="match status" value="1"/>
</dbReference>
<dbReference type="SMART" id="SM01394">
    <property type="entry name" value="S_100"/>
    <property type="match status" value="1"/>
</dbReference>
<dbReference type="InterPro" id="IPR001751">
    <property type="entry name" value="S100/CaBP7/8-like_CS"/>
</dbReference>
<dbReference type="Proteomes" id="UP000261620">
    <property type="component" value="Unplaced"/>
</dbReference>
<dbReference type="GO" id="GO:0005737">
    <property type="term" value="C:cytoplasm"/>
    <property type="evidence" value="ECO:0007669"/>
    <property type="project" value="TreeGrafter"/>
</dbReference>
<dbReference type="InterPro" id="IPR013787">
    <property type="entry name" value="S100_Ca-bd_sub"/>
</dbReference>
<protein>
    <recommendedName>
        <fullName evidence="5">Protein S100</fullName>
    </recommendedName>
    <alternativeName>
        <fullName evidence="5">S100 calcium-binding protein</fullName>
    </alternativeName>
</protein>
<dbReference type="SUPFAM" id="SSF47473">
    <property type="entry name" value="EF-hand"/>
    <property type="match status" value="1"/>
</dbReference>
<dbReference type="InterPro" id="IPR002048">
    <property type="entry name" value="EF_hand_dom"/>
</dbReference>
<evidence type="ECO:0000259" key="6">
    <source>
        <dbReference type="PROSITE" id="PS50222"/>
    </source>
</evidence>
<dbReference type="OMA" id="MCHEYFI"/>
<evidence type="ECO:0000313" key="8">
    <source>
        <dbReference type="Proteomes" id="UP000261620"/>
    </source>
</evidence>
<reference evidence="7" key="1">
    <citation type="submission" date="2025-08" db="UniProtKB">
        <authorList>
            <consortium name="Ensembl"/>
        </authorList>
    </citation>
    <scope>IDENTIFICATION</scope>
</reference>
<dbReference type="InterPro" id="IPR018247">
    <property type="entry name" value="EF_Hand_1_Ca_BS"/>
</dbReference>
<dbReference type="PROSITE" id="PS00018">
    <property type="entry name" value="EF_HAND_1"/>
    <property type="match status" value="1"/>
</dbReference>
<dbReference type="GO" id="GO:0005509">
    <property type="term" value="F:calcium ion binding"/>
    <property type="evidence" value="ECO:0007669"/>
    <property type="project" value="InterPro"/>
</dbReference>
<dbReference type="GO" id="GO:0048306">
    <property type="term" value="F:calcium-dependent protein binding"/>
    <property type="evidence" value="ECO:0007669"/>
    <property type="project" value="TreeGrafter"/>
</dbReference>
<proteinExistence type="inferred from homology"/>
<sequence>MSDVQTAMALLISSFSKYAGKDGNALTLSKAELKDLLQNELAELLGKANDKAAVDRIFSDLDVNKDNSVDFSEFGRMVFCLTVLCHEHFTGKK</sequence>
<dbReference type="STRING" id="94237.ENSMMOP00000021611"/>
<dbReference type="AlphaFoldDB" id="A0A3Q3XFH6"/>
<evidence type="ECO:0000256" key="5">
    <source>
        <dbReference type="RuleBase" id="RU361184"/>
    </source>
</evidence>
<dbReference type="Gene3D" id="1.10.238.10">
    <property type="entry name" value="EF-hand"/>
    <property type="match status" value="1"/>
</dbReference>
<dbReference type="CDD" id="cd00213">
    <property type="entry name" value="S-100"/>
    <property type="match status" value="1"/>
</dbReference>
<comment type="similarity">
    <text evidence="1 5">Belongs to the S-100 family.</text>
</comment>
<evidence type="ECO:0000256" key="4">
    <source>
        <dbReference type="ARBA" id="ARBA00022837"/>
    </source>
</evidence>
<dbReference type="PROSITE" id="PS00303">
    <property type="entry name" value="S100_CABP"/>
    <property type="match status" value="1"/>
</dbReference>